<dbReference type="Gene3D" id="2.20.130.10">
    <property type="entry name" value="CAC2371-like domains"/>
    <property type="match status" value="1"/>
</dbReference>
<keyword evidence="1 3" id="KW-0808">Transferase</keyword>
<dbReference type="InterPro" id="IPR029063">
    <property type="entry name" value="SAM-dependent_MTases_sf"/>
</dbReference>
<dbReference type="GO" id="GO:0032259">
    <property type="term" value="P:methylation"/>
    <property type="evidence" value="ECO:0007669"/>
    <property type="project" value="UniProtKB-KW"/>
</dbReference>
<feature type="domain" description="Methyltransferase" evidence="2">
    <location>
        <begin position="41"/>
        <end position="136"/>
    </location>
</feature>
<proteinExistence type="predicted"/>
<protein>
    <submittedName>
        <fullName evidence="3">Class I SAM-dependent methyltransferase</fullName>
    </submittedName>
</protein>
<dbReference type="Proteomes" id="UP000274358">
    <property type="component" value="Unassembled WGS sequence"/>
</dbReference>
<keyword evidence="3" id="KW-0489">Methyltransferase</keyword>
<evidence type="ECO:0000259" key="2">
    <source>
        <dbReference type="Pfam" id="PF13649"/>
    </source>
</evidence>
<evidence type="ECO:0000313" key="4">
    <source>
        <dbReference type="Proteomes" id="UP000274358"/>
    </source>
</evidence>
<name>A0A432M5S2_9GAMM</name>
<evidence type="ECO:0000313" key="3">
    <source>
        <dbReference type="EMBL" id="RUL75419.1"/>
    </source>
</evidence>
<dbReference type="AlphaFoldDB" id="A0A432M5S2"/>
<dbReference type="GO" id="GO:0008168">
    <property type="term" value="F:methyltransferase activity"/>
    <property type="evidence" value="ECO:0007669"/>
    <property type="project" value="UniProtKB-KW"/>
</dbReference>
<comment type="caution">
    <text evidence="3">The sequence shown here is derived from an EMBL/GenBank/DDBJ whole genome shotgun (WGS) entry which is preliminary data.</text>
</comment>
<dbReference type="Gene3D" id="3.40.50.150">
    <property type="entry name" value="Vaccinia Virus protein VP39"/>
    <property type="match status" value="1"/>
</dbReference>
<sequence>MKPLDCMDVYADAAFYDQEFATRSHDIPFFVRQAKQADGPVLEVACGTGRITLPIAREGIGITGLDVSRPMLELAERKAQAERLAVTWLEQDCRDIRVDQPFSLIFSATNAMQHLQDLDSVQAFFGSVRGALRADGLLVLDVFNPDIAKLSRPASQRYLHKTMADDQGRELRVETASHYEPATQVLVFTLFYMRGAQSLRTKQVRMRCFFPEELLALCRLGGLEVVHRYGDYDEQTFSATSPKQILLCRAASDAAKRFAV</sequence>
<dbReference type="Pfam" id="PF13649">
    <property type="entry name" value="Methyltransf_25"/>
    <property type="match status" value="1"/>
</dbReference>
<keyword evidence="4" id="KW-1185">Reference proteome</keyword>
<dbReference type="InterPro" id="IPR041698">
    <property type="entry name" value="Methyltransf_25"/>
</dbReference>
<dbReference type="OrthoDB" id="9804312at2"/>
<dbReference type="RefSeq" id="WP_126684977.1">
    <property type="nucleotide sequence ID" value="NZ_RYYV01000007.1"/>
</dbReference>
<dbReference type="CDD" id="cd02440">
    <property type="entry name" value="AdoMet_MTases"/>
    <property type="match status" value="1"/>
</dbReference>
<dbReference type="EMBL" id="RYYV01000007">
    <property type="protein sequence ID" value="RUL75419.1"/>
    <property type="molecule type" value="Genomic_DNA"/>
</dbReference>
<evidence type="ECO:0000256" key="1">
    <source>
        <dbReference type="ARBA" id="ARBA00022679"/>
    </source>
</evidence>
<organism evidence="3 4">
    <name type="scientific">Dyella choica</name>
    <dbReference type="NCBI Taxonomy" id="1927959"/>
    <lineage>
        <taxon>Bacteria</taxon>
        <taxon>Pseudomonadati</taxon>
        <taxon>Pseudomonadota</taxon>
        <taxon>Gammaproteobacteria</taxon>
        <taxon>Lysobacterales</taxon>
        <taxon>Rhodanobacteraceae</taxon>
        <taxon>Dyella</taxon>
    </lineage>
</organism>
<accession>A0A432M5S2</accession>
<reference evidence="3 4" key="1">
    <citation type="submission" date="2018-12" db="EMBL/GenBank/DDBJ databases">
        <title>Dyella dinghuensis sp. nov. DHOA06 and Dyella choica sp. nov. 4M-K27, isolated from forest soil.</title>
        <authorList>
            <person name="Qiu L.-H."/>
            <person name="Gao Z.-H."/>
        </authorList>
    </citation>
    <scope>NUCLEOTIDE SEQUENCE [LARGE SCALE GENOMIC DNA]</scope>
    <source>
        <strain evidence="3 4">4M-K27</strain>
    </source>
</reference>
<gene>
    <name evidence="3" type="ORF">EKH80_11925</name>
</gene>
<dbReference type="PANTHER" id="PTHR43861">
    <property type="entry name" value="TRANS-ACONITATE 2-METHYLTRANSFERASE-RELATED"/>
    <property type="match status" value="1"/>
</dbReference>
<dbReference type="SUPFAM" id="SSF53335">
    <property type="entry name" value="S-adenosyl-L-methionine-dependent methyltransferases"/>
    <property type="match status" value="1"/>
</dbReference>